<dbReference type="CDD" id="cd19102">
    <property type="entry name" value="AKR_unchar"/>
    <property type="match status" value="1"/>
</dbReference>
<dbReference type="GO" id="GO:0005829">
    <property type="term" value="C:cytosol"/>
    <property type="evidence" value="ECO:0007669"/>
    <property type="project" value="TreeGrafter"/>
</dbReference>
<keyword evidence="4" id="KW-1185">Reference proteome</keyword>
<protein>
    <submittedName>
        <fullName evidence="3">General stress protein 69</fullName>
        <ecNumber evidence="3">1.1.1.-</ecNumber>
    </submittedName>
</protein>
<dbReference type="PANTHER" id="PTHR43364">
    <property type="entry name" value="NADH-SPECIFIC METHYLGLYOXAL REDUCTASE-RELATED"/>
    <property type="match status" value="1"/>
</dbReference>
<dbReference type="GO" id="GO:0016491">
    <property type="term" value="F:oxidoreductase activity"/>
    <property type="evidence" value="ECO:0007669"/>
    <property type="project" value="UniProtKB-KW"/>
</dbReference>
<dbReference type="EC" id="1.1.1.-" evidence="3"/>
<evidence type="ECO:0000313" key="3">
    <source>
        <dbReference type="EMBL" id="APZ93148.1"/>
    </source>
</evidence>
<dbReference type="RefSeq" id="WP_077024661.1">
    <property type="nucleotide sequence ID" value="NZ_CP017641.1"/>
</dbReference>
<dbReference type="InterPro" id="IPR036812">
    <property type="entry name" value="NAD(P)_OxRdtase_dom_sf"/>
</dbReference>
<dbReference type="KEGG" id="fmr:Fuma_02764"/>
<dbReference type="Pfam" id="PF00248">
    <property type="entry name" value="Aldo_ket_red"/>
    <property type="match status" value="1"/>
</dbReference>
<dbReference type="STRING" id="1891926.Fuma_02764"/>
<dbReference type="EMBL" id="CP017641">
    <property type="protein sequence ID" value="APZ93148.1"/>
    <property type="molecule type" value="Genomic_DNA"/>
</dbReference>
<dbReference type="Gene3D" id="3.20.20.100">
    <property type="entry name" value="NADP-dependent oxidoreductase domain"/>
    <property type="match status" value="1"/>
</dbReference>
<sequence>MQFRKLGNSDLNLSVIGLGTWAIGGGDWQFGWGDQDEQEALDTIVKAVGVGVNWIDTAAVYGLGRSEELVGKALKLIPADRRPIIATKCGRTDEGDGTIGKCLKRASVIAECEASLQRLDIDCIDLYQMHWPEPNEEIEEGWQTLVDLKQQGKVRHIGVSNHSVDQLKTLQAIHPVASLQPPYSMIARDVEADILPYCGEQKIGVICYSPMGKGLLTGTFTKERVAQLSDKDHRSRDPRFQSPQLEINLQFVESLSAIADGLGWTMPELSIAWVLRRPELTSAIVGARRPEQIVQTAVAGDRNLDDVSISAIETAIQNRDQALADLGDVQQARV</sequence>
<feature type="domain" description="NADP-dependent oxidoreductase" evidence="2">
    <location>
        <begin position="16"/>
        <end position="315"/>
    </location>
</feature>
<accession>A0A1P8WGG2</accession>
<reference evidence="3 4" key="1">
    <citation type="journal article" date="2016" name="Front. Microbiol.">
        <title>Fuerstia marisgermanicae gen. nov., sp. nov., an Unusual Member of the Phylum Planctomycetes from the German Wadden Sea.</title>
        <authorList>
            <person name="Kohn T."/>
            <person name="Heuer A."/>
            <person name="Jogler M."/>
            <person name="Vollmers J."/>
            <person name="Boedeker C."/>
            <person name="Bunk B."/>
            <person name="Rast P."/>
            <person name="Borchert D."/>
            <person name="Glockner I."/>
            <person name="Freese H.M."/>
            <person name="Klenk H.P."/>
            <person name="Overmann J."/>
            <person name="Kaster A.K."/>
            <person name="Rohde M."/>
            <person name="Wiegand S."/>
            <person name="Jogler C."/>
        </authorList>
    </citation>
    <scope>NUCLEOTIDE SEQUENCE [LARGE SCALE GENOMIC DNA]</scope>
    <source>
        <strain evidence="3 4">NH11</strain>
    </source>
</reference>
<gene>
    <name evidence="3" type="primary">yhdN_2</name>
    <name evidence="3" type="ORF">Fuma_02764</name>
</gene>
<dbReference type="SUPFAM" id="SSF51430">
    <property type="entry name" value="NAD(P)-linked oxidoreductase"/>
    <property type="match status" value="1"/>
</dbReference>
<evidence type="ECO:0000313" key="4">
    <source>
        <dbReference type="Proteomes" id="UP000187735"/>
    </source>
</evidence>
<dbReference type="AlphaFoldDB" id="A0A1P8WGG2"/>
<proteinExistence type="predicted"/>
<keyword evidence="1 3" id="KW-0560">Oxidoreductase</keyword>
<evidence type="ECO:0000256" key="1">
    <source>
        <dbReference type="ARBA" id="ARBA00023002"/>
    </source>
</evidence>
<evidence type="ECO:0000259" key="2">
    <source>
        <dbReference type="Pfam" id="PF00248"/>
    </source>
</evidence>
<dbReference type="PANTHER" id="PTHR43364:SF4">
    <property type="entry name" value="NAD(P)-LINKED OXIDOREDUCTASE SUPERFAMILY PROTEIN"/>
    <property type="match status" value="1"/>
</dbReference>
<organism evidence="3 4">
    <name type="scientific">Fuerstiella marisgermanici</name>
    <dbReference type="NCBI Taxonomy" id="1891926"/>
    <lineage>
        <taxon>Bacteria</taxon>
        <taxon>Pseudomonadati</taxon>
        <taxon>Planctomycetota</taxon>
        <taxon>Planctomycetia</taxon>
        <taxon>Planctomycetales</taxon>
        <taxon>Planctomycetaceae</taxon>
        <taxon>Fuerstiella</taxon>
    </lineage>
</organism>
<dbReference type="InterPro" id="IPR023210">
    <property type="entry name" value="NADP_OxRdtase_dom"/>
</dbReference>
<name>A0A1P8WGG2_9PLAN</name>
<dbReference type="OrthoDB" id="9804790at2"/>
<dbReference type="InterPro" id="IPR050523">
    <property type="entry name" value="AKR_Detox_Biosynth"/>
</dbReference>
<dbReference type="Proteomes" id="UP000187735">
    <property type="component" value="Chromosome"/>
</dbReference>